<dbReference type="Proteomes" id="UP000789901">
    <property type="component" value="Unassembled WGS sequence"/>
</dbReference>
<evidence type="ECO:0000256" key="1">
    <source>
        <dbReference type="SAM" id="MobiDB-lite"/>
    </source>
</evidence>
<protein>
    <submittedName>
        <fullName evidence="2">5848_t:CDS:1</fullName>
    </submittedName>
</protein>
<proteinExistence type="predicted"/>
<comment type="caution">
    <text evidence="2">The sequence shown here is derived from an EMBL/GenBank/DDBJ whole genome shotgun (WGS) entry which is preliminary data.</text>
</comment>
<sequence length="564" mass="65583">SDNFKNGLEQVETSERKQVNLKPIKNSSPSQSIEFMEIDEFENSDQKLAELESDEFEELDRLETSERDRILGSELENIDPAEFPLLTQPVELIIGSCFSFWAIAKHYIKEYGRQRGFAINRYRVGYHKNSDSSKQIGSKKINCKWYINLSKPENSSSVHITFIHLEHNHELLADNARFAMKFRKFDQPVLEEIERAVDLSNAIQKIKRKNQITGSDASQLLKFLLNQQKEEPTIHIFTASMQSTQRVESINVIIHKAVSSSSTMFDVAKVLDARMQKEDMNKEFLTWKYKSVTHYQPFIVESFFSDINKIIKKYFSTRIITEIQKQMCESVIYRCEKLSIEEAFKDQSNQDESYESQIQANSHEDIEHIEDYYNYQQTYLKALLNSVTKNSVKELQDEAWACIDSIFNEQFIGTSTKHLKQANYTTLHQPKALNYSLEDNDQGNLDDIILAYISEKKAKLNAKMQSERNILTENMNLNNEIKLPKRQIYNIDDINNPLKCQGRGRPAGKWLKAYNKKIDNSKVQRKNTEVTLAVNENRNNGKRKCRLCHKTGHYAPKCPSKENC</sequence>
<evidence type="ECO:0000313" key="2">
    <source>
        <dbReference type="EMBL" id="CAG8608356.1"/>
    </source>
</evidence>
<dbReference type="InterPro" id="IPR031052">
    <property type="entry name" value="FHY3/FAR1"/>
</dbReference>
<feature type="non-terminal residue" evidence="2">
    <location>
        <position position="1"/>
    </location>
</feature>
<dbReference type="InterPro" id="IPR036875">
    <property type="entry name" value="Znf_CCHC_sf"/>
</dbReference>
<keyword evidence="3" id="KW-1185">Reference proteome</keyword>
<accession>A0ABN7UKQ3</accession>
<dbReference type="PANTHER" id="PTHR31669:SF251">
    <property type="entry name" value="PROTEIN FAR1-RELATED SEQUENCE"/>
    <property type="match status" value="1"/>
</dbReference>
<evidence type="ECO:0000313" key="3">
    <source>
        <dbReference type="Proteomes" id="UP000789901"/>
    </source>
</evidence>
<feature type="region of interest" description="Disordered" evidence="1">
    <location>
        <begin position="1"/>
        <end position="28"/>
    </location>
</feature>
<reference evidence="2 3" key="1">
    <citation type="submission" date="2021-06" db="EMBL/GenBank/DDBJ databases">
        <authorList>
            <person name="Kallberg Y."/>
            <person name="Tangrot J."/>
            <person name="Rosling A."/>
        </authorList>
    </citation>
    <scope>NUCLEOTIDE SEQUENCE [LARGE SCALE GENOMIC DNA]</scope>
    <source>
        <strain evidence="2 3">120-4 pot B 10/14</strain>
    </source>
</reference>
<dbReference type="PANTHER" id="PTHR31669">
    <property type="entry name" value="PROTEIN FAR1-RELATED SEQUENCE 10-RELATED"/>
    <property type="match status" value="1"/>
</dbReference>
<dbReference type="EMBL" id="CAJVQB010003445">
    <property type="protein sequence ID" value="CAG8608356.1"/>
    <property type="molecule type" value="Genomic_DNA"/>
</dbReference>
<gene>
    <name evidence="2" type="ORF">GMARGA_LOCUS7227</name>
</gene>
<name>A0ABN7UKQ3_GIGMA</name>
<organism evidence="2 3">
    <name type="scientific">Gigaspora margarita</name>
    <dbReference type="NCBI Taxonomy" id="4874"/>
    <lineage>
        <taxon>Eukaryota</taxon>
        <taxon>Fungi</taxon>
        <taxon>Fungi incertae sedis</taxon>
        <taxon>Mucoromycota</taxon>
        <taxon>Glomeromycotina</taxon>
        <taxon>Glomeromycetes</taxon>
        <taxon>Diversisporales</taxon>
        <taxon>Gigasporaceae</taxon>
        <taxon>Gigaspora</taxon>
    </lineage>
</organism>
<dbReference type="SUPFAM" id="SSF57756">
    <property type="entry name" value="Retrovirus zinc finger-like domains"/>
    <property type="match status" value="1"/>
</dbReference>